<dbReference type="Proteomes" id="UP000052124">
    <property type="component" value="Unassembled WGS sequence"/>
</dbReference>
<protein>
    <recommendedName>
        <fullName evidence="8">Thioredoxin domain-containing protein</fullName>
    </recommendedName>
</protein>
<keyword evidence="3 7" id="KW-0812">Transmembrane</keyword>
<dbReference type="AlphaFoldDB" id="A0A0R2XQC4"/>
<sequence length="428" mass="46243">MMPLAAASQQNQAGGGLLLYVAFAFLGGLILNLMPCVFPVLSMKALSLAKNSGATAHKQRMDGLAYTAGVLVAFMALATVLIVLRAGGERIGWAFQFQQPWFLALIVYVFFMLALSLSGVFEIGTSLMGMGGNLAQKEGYKGSFFTGVLATTVATPCTAPFMGPALGFALTQPWALAMVVFVALGLGMAAPILLLSYVPVLTRFLPKPGQWMETFKQFMAFPLYASALFFLWVLGNQVGIMGMTLVLGACVVLAFAAWLYQKRFTMGPIALSLNYVTAAVAIGFALYLMQTPFLQTQAREASVAEYDEEGNLVLGADNFEPFSAARLAELRAAGKPVFINMTADWCITCLANEQTSLSGDSVKKALVDNDITYLKGDWTNEDPEITEVLERFNRPSVPLYLLYPREGEPTILPQILTQATLVDAFDGV</sequence>
<evidence type="ECO:0000256" key="1">
    <source>
        <dbReference type="ARBA" id="ARBA00004651"/>
    </source>
</evidence>
<dbReference type="PROSITE" id="PS51352">
    <property type="entry name" value="THIOREDOXIN_2"/>
    <property type="match status" value="1"/>
</dbReference>
<feature type="transmembrane region" description="Helical" evidence="7">
    <location>
        <begin position="142"/>
        <end position="162"/>
    </location>
</feature>
<keyword evidence="4" id="KW-0201">Cytochrome c-type biogenesis</keyword>
<keyword evidence="2" id="KW-1003">Cell membrane</keyword>
<feature type="transmembrane region" description="Helical" evidence="7">
    <location>
        <begin position="20"/>
        <end position="42"/>
    </location>
</feature>
<evidence type="ECO:0000259" key="8">
    <source>
        <dbReference type="PROSITE" id="PS51352"/>
    </source>
</evidence>
<evidence type="ECO:0000256" key="2">
    <source>
        <dbReference type="ARBA" id="ARBA00022475"/>
    </source>
</evidence>
<dbReference type="InterPro" id="IPR035671">
    <property type="entry name" value="DsbD_gamma"/>
</dbReference>
<evidence type="ECO:0000256" key="4">
    <source>
        <dbReference type="ARBA" id="ARBA00022748"/>
    </source>
</evidence>
<dbReference type="GO" id="GO:0015035">
    <property type="term" value="F:protein-disulfide reductase activity"/>
    <property type="evidence" value="ECO:0007669"/>
    <property type="project" value="TreeGrafter"/>
</dbReference>
<dbReference type="SUPFAM" id="SSF52833">
    <property type="entry name" value="Thioredoxin-like"/>
    <property type="match status" value="1"/>
</dbReference>
<dbReference type="CDD" id="cd02953">
    <property type="entry name" value="DsbDgamma"/>
    <property type="match status" value="1"/>
</dbReference>
<dbReference type="Gene3D" id="3.40.30.10">
    <property type="entry name" value="Glutaredoxin"/>
    <property type="match status" value="1"/>
</dbReference>
<dbReference type="InterPro" id="IPR013766">
    <property type="entry name" value="Thioredoxin_domain"/>
</dbReference>
<feature type="domain" description="Thioredoxin" evidence="8">
    <location>
        <begin position="292"/>
        <end position="428"/>
    </location>
</feature>
<evidence type="ECO:0000256" key="7">
    <source>
        <dbReference type="SAM" id="Phobius"/>
    </source>
</evidence>
<dbReference type="InterPro" id="IPR036249">
    <property type="entry name" value="Thioredoxin-like_sf"/>
</dbReference>
<dbReference type="EMBL" id="LIDH01000185">
    <property type="protein sequence ID" value="KRP38319.1"/>
    <property type="molecule type" value="Genomic_DNA"/>
</dbReference>
<gene>
    <name evidence="9" type="ORF">ABS26_10725</name>
</gene>
<evidence type="ECO:0000256" key="3">
    <source>
        <dbReference type="ARBA" id="ARBA00022692"/>
    </source>
</evidence>
<proteinExistence type="predicted"/>
<evidence type="ECO:0000313" key="10">
    <source>
        <dbReference type="Proteomes" id="UP000052124"/>
    </source>
</evidence>
<feature type="transmembrane region" description="Helical" evidence="7">
    <location>
        <begin position="218"/>
        <end position="234"/>
    </location>
</feature>
<feature type="transmembrane region" description="Helical" evidence="7">
    <location>
        <begin position="174"/>
        <end position="198"/>
    </location>
</feature>
<evidence type="ECO:0000256" key="5">
    <source>
        <dbReference type="ARBA" id="ARBA00022989"/>
    </source>
</evidence>
<dbReference type="InterPro" id="IPR003834">
    <property type="entry name" value="Cyt_c_assmbl_TM_dom"/>
</dbReference>
<dbReference type="GO" id="GO:0017004">
    <property type="term" value="P:cytochrome complex assembly"/>
    <property type="evidence" value="ECO:0007669"/>
    <property type="project" value="UniProtKB-KW"/>
</dbReference>
<feature type="transmembrane region" description="Helical" evidence="7">
    <location>
        <begin position="272"/>
        <end position="289"/>
    </location>
</feature>
<accession>A0A0R2XQC4</accession>
<comment type="caution">
    <text evidence="9">The sequence shown here is derived from an EMBL/GenBank/DDBJ whole genome shotgun (WGS) entry which is preliminary data.</text>
</comment>
<organism evidence="9 10">
    <name type="scientific">OM182 bacterium BACL3 MAG-120531-bin86</name>
    <dbReference type="NCBI Taxonomy" id="1655628"/>
    <lineage>
        <taxon>Bacteria</taxon>
        <taxon>Pseudomonadati</taxon>
        <taxon>Pseudomonadota</taxon>
        <taxon>Gammaproteobacteria</taxon>
        <taxon>OMG group</taxon>
        <taxon>OM182 clade</taxon>
    </lineage>
</organism>
<feature type="transmembrane region" description="Helical" evidence="7">
    <location>
        <begin position="240"/>
        <end position="260"/>
    </location>
</feature>
<dbReference type="Pfam" id="PF02683">
    <property type="entry name" value="DsbD_TM"/>
    <property type="match status" value="1"/>
</dbReference>
<dbReference type="PANTHER" id="PTHR32234">
    <property type="entry name" value="THIOL:DISULFIDE INTERCHANGE PROTEIN DSBD"/>
    <property type="match status" value="1"/>
</dbReference>
<dbReference type="PANTHER" id="PTHR32234:SF3">
    <property type="entry name" value="SUPPRESSION OF COPPER SENSITIVITY PROTEIN"/>
    <property type="match status" value="1"/>
</dbReference>
<dbReference type="Pfam" id="PF13899">
    <property type="entry name" value="Thioredoxin_7"/>
    <property type="match status" value="1"/>
</dbReference>
<dbReference type="GO" id="GO:0045454">
    <property type="term" value="P:cell redox homeostasis"/>
    <property type="evidence" value="ECO:0007669"/>
    <property type="project" value="TreeGrafter"/>
</dbReference>
<feature type="transmembrane region" description="Helical" evidence="7">
    <location>
        <begin position="63"/>
        <end position="88"/>
    </location>
</feature>
<reference evidence="9 10" key="1">
    <citation type="submission" date="2015-10" db="EMBL/GenBank/DDBJ databases">
        <title>Metagenome-Assembled Genomes uncover a global brackish microbiome.</title>
        <authorList>
            <person name="Hugerth L.W."/>
            <person name="Larsson J."/>
            <person name="Alneberg J."/>
            <person name="Lindh M.V."/>
            <person name="Legrand C."/>
            <person name="Pinhassi J."/>
            <person name="Andersson A.F."/>
        </authorList>
    </citation>
    <scope>NUCLEOTIDE SEQUENCE [LARGE SCALE GENOMIC DNA]</scope>
    <source>
        <strain evidence="9">BACL3 MAG-120531-bin86</strain>
    </source>
</reference>
<name>A0A0R2XQC4_9GAMM</name>
<dbReference type="GO" id="GO:0005886">
    <property type="term" value="C:plasma membrane"/>
    <property type="evidence" value="ECO:0007669"/>
    <property type="project" value="UniProtKB-SubCell"/>
</dbReference>
<feature type="transmembrane region" description="Helical" evidence="7">
    <location>
        <begin position="100"/>
        <end position="121"/>
    </location>
</feature>
<keyword evidence="6 7" id="KW-0472">Membrane</keyword>
<comment type="subcellular location">
    <subcellularLocation>
        <location evidence="1">Cell membrane</location>
        <topology evidence="1">Multi-pass membrane protein</topology>
    </subcellularLocation>
</comment>
<evidence type="ECO:0000313" key="9">
    <source>
        <dbReference type="EMBL" id="KRP38319.1"/>
    </source>
</evidence>
<keyword evidence="5 7" id="KW-1133">Transmembrane helix</keyword>
<evidence type="ECO:0000256" key="6">
    <source>
        <dbReference type="ARBA" id="ARBA00023136"/>
    </source>
</evidence>